<sequence>MSLIICIGRVLIKDKDKNQWVVATDVVVMWA</sequence>
<protein>
    <submittedName>
        <fullName evidence="1">Uncharacterized protein</fullName>
    </submittedName>
</protein>
<proteinExistence type="predicted"/>
<reference evidence="1" key="1">
    <citation type="journal article" date="2020" name="Nature">
        <title>Giant virus diversity and host interactions through global metagenomics.</title>
        <authorList>
            <person name="Schulz F."/>
            <person name="Roux S."/>
            <person name="Paez-Espino D."/>
            <person name="Jungbluth S."/>
            <person name="Walsh D.A."/>
            <person name="Denef V.J."/>
            <person name="McMahon K.D."/>
            <person name="Konstantinidis K.T."/>
            <person name="Eloe-Fadrosh E.A."/>
            <person name="Kyrpides N.C."/>
            <person name="Woyke T."/>
        </authorList>
    </citation>
    <scope>NUCLEOTIDE SEQUENCE</scope>
    <source>
        <strain evidence="1">GVMAG-M-3300018080-19</strain>
    </source>
</reference>
<accession>A0A6C0BRC1</accession>
<evidence type="ECO:0000313" key="1">
    <source>
        <dbReference type="EMBL" id="QHS93813.1"/>
    </source>
</evidence>
<dbReference type="EMBL" id="MN739210">
    <property type="protein sequence ID" value="QHS93813.1"/>
    <property type="molecule type" value="Genomic_DNA"/>
</dbReference>
<dbReference type="AlphaFoldDB" id="A0A6C0BRC1"/>
<organism evidence="1">
    <name type="scientific">viral metagenome</name>
    <dbReference type="NCBI Taxonomy" id="1070528"/>
    <lineage>
        <taxon>unclassified sequences</taxon>
        <taxon>metagenomes</taxon>
        <taxon>organismal metagenomes</taxon>
    </lineage>
</organism>
<name>A0A6C0BRC1_9ZZZZ</name>